<dbReference type="KEGG" id="mmab:HQ865_19245"/>
<sequence length="463" mass="50188">MKFFRLDLLTLLISLFILSGCKNQDGIGLTPDNALNGSLLVYDNIVVNTVPEDTTVTSGLGKTPLGYFNDPQIGTTESNIAASLALPSYSAYTVPSGTITIDSAVLVLRYADGFYGDSLNSKYKVNIYQLTEKPSATDIYYNTRSWSYDNSVLLGTKAFNSRTHTKFKITDIVAGAKDTMKLVPAQLRVPISNSFIQTSLFGASSVQLASNTAFQNAVKGLYITMDKAQQGAGGNFMMAIDSSRIDVYYRTDNGGTLDTTVVSMPLAQRAAEIKHTYTASVQAVINNQATSNSAFYVQGLLGLRTKISFPDLKSVITSAGSDIVINRAELVVTPTIGSTIPFTPQSKLSLYQLDIARQRTLVQDASPADKRYLGVDVFGGYYTASNDYHFVITGYIQDLMNGKTKDYGTYLGAVDFTNTTTVDYLATPSTAGRVIGAGTISNKSSADYPYRVKLNIIYTKVIK</sequence>
<accession>A0A7D4QA85</accession>
<protein>
    <submittedName>
        <fullName evidence="1">DUF4270 family protein</fullName>
    </submittedName>
</protein>
<dbReference type="Pfam" id="PF14092">
    <property type="entry name" value="DUF4270"/>
    <property type="match status" value="1"/>
</dbReference>
<evidence type="ECO:0000313" key="2">
    <source>
        <dbReference type="Proteomes" id="UP000505355"/>
    </source>
</evidence>
<reference evidence="1 2" key="1">
    <citation type="submission" date="2020-05" db="EMBL/GenBank/DDBJ databases">
        <title>Mucilaginibacter mali sp. nov.</title>
        <authorList>
            <person name="Kim H.S."/>
            <person name="Lee K.C."/>
            <person name="Suh M.K."/>
            <person name="Kim J.-S."/>
            <person name="Han K.-I."/>
            <person name="Eom M.K."/>
            <person name="Shin Y.K."/>
            <person name="Lee J.-S."/>
        </authorList>
    </citation>
    <scope>NUCLEOTIDE SEQUENCE [LARGE SCALE GENOMIC DNA]</scope>
    <source>
        <strain evidence="1 2">G2-14</strain>
    </source>
</reference>
<evidence type="ECO:0000313" key="1">
    <source>
        <dbReference type="EMBL" id="QKJ31811.1"/>
    </source>
</evidence>
<dbReference type="Proteomes" id="UP000505355">
    <property type="component" value="Chromosome"/>
</dbReference>
<dbReference type="AlphaFoldDB" id="A0A7D4QA85"/>
<dbReference type="InterPro" id="IPR025366">
    <property type="entry name" value="DUF4270"/>
</dbReference>
<gene>
    <name evidence="1" type="ORF">HQ865_19245</name>
</gene>
<keyword evidence="2" id="KW-1185">Reference proteome</keyword>
<dbReference type="EMBL" id="CP054139">
    <property type="protein sequence ID" value="QKJ31811.1"/>
    <property type="molecule type" value="Genomic_DNA"/>
</dbReference>
<organism evidence="1 2">
    <name type="scientific">Mucilaginibacter mali</name>
    <dbReference type="NCBI Taxonomy" id="2740462"/>
    <lineage>
        <taxon>Bacteria</taxon>
        <taxon>Pseudomonadati</taxon>
        <taxon>Bacteroidota</taxon>
        <taxon>Sphingobacteriia</taxon>
        <taxon>Sphingobacteriales</taxon>
        <taxon>Sphingobacteriaceae</taxon>
        <taxon>Mucilaginibacter</taxon>
    </lineage>
</organism>
<name>A0A7D4QA85_9SPHI</name>
<dbReference type="PROSITE" id="PS51257">
    <property type="entry name" value="PROKAR_LIPOPROTEIN"/>
    <property type="match status" value="1"/>
</dbReference>
<dbReference type="RefSeq" id="WP_173416469.1">
    <property type="nucleotide sequence ID" value="NZ_CP054139.1"/>
</dbReference>
<proteinExistence type="predicted"/>